<sequence>MRKASIITASLLALVGTLAVAAPPMFKAATTFNDDGLTLTVAGSLSGLPSGDLEFKLSATGTETVVCGVPGVVDPPPAEVVLAGSKVVTVPANGGVGGTFADLASLAPAAPACPQADGEAIAAQHDIAFTKASIEIRPVQLDPALPPAKTVRCIQCTFKAPTIDGPAKPQQCLTLSAC</sequence>
<keyword evidence="3" id="KW-1185">Reference proteome</keyword>
<feature type="signal peptide" evidence="1">
    <location>
        <begin position="1"/>
        <end position="21"/>
    </location>
</feature>
<proteinExistence type="predicted"/>
<accession>A0ABT5E8V4</accession>
<evidence type="ECO:0000313" key="2">
    <source>
        <dbReference type="EMBL" id="MDC0722291.1"/>
    </source>
</evidence>
<organism evidence="2 3">
    <name type="scientific">Nannocystis bainbridge</name>
    <dbReference type="NCBI Taxonomy" id="2995303"/>
    <lineage>
        <taxon>Bacteria</taxon>
        <taxon>Pseudomonadati</taxon>
        <taxon>Myxococcota</taxon>
        <taxon>Polyangia</taxon>
        <taxon>Nannocystales</taxon>
        <taxon>Nannocystaceae</taxon>
        <taxon>Nannocystis</taxon>
    </lineage>
</organism>
<reference evidence="2 3" key="1">
    <citation type="submission" date="2022-11" db="EMBL/GenBank/DDBJ databases">
        <title>Minimal conservation of predation-associated metabolite biosynthetic gene clusters underscores biosynthetic potential of Myxococcota including descriptions for ten novel species: Archangium lansinium sp. nov., Myxococcus landrumus sp. nov., Nannocystis bai.</title>
        <authorList>
            <person name="Ahearne A."/>
            <person name="Stevens C."/>
            <person name="Dowd S."/>
        </authorList>
    </citation>
    <scope>NUCLEOTIDE SEQUENCE [LARGE SCALE GENOMIC DNA]</scope>
    <source>
        <strain evidence="2 3">BB15-2</strain>
    </source>
</reference>
<feature type="chain" id="PRO_5047216269" evidence="1">
    <location>
        <begin position="22"/>
        <end position="178"/>
    </location>
</feature>
<evidence type="ECO:0000256" key="1">
    <source>
        <dbReference type="SAM" id="SignalP"/>
    </source>
</evidence>
<dbReference type="RefSeq" id="WP_272090825.1">
    <property type="nucleotide sequence ID" value="NZ_JAQNDL010000003.1"/>
</dbReference>
<protein>
    <submittedName>
        <fullName evidence="2">Uncharacterized protein</fullName>
    </submittedName>
</protein>
<dbReference type="EMBL" id="JAQNDL010000003">
    <property type="protein sequence ID" value="MDC0722291.1"/>
    <property type="molecule type" value="Genomic_DNA"/>
</dbReference>
<name>A0ABT5E8V4_9BACT</name>
<keyword evidence="1" id="KW-0732">Signal</keyword>
<gene>
    <name evidence="2" type="ORF">POL25_35710</name>
</gene>
<dbReference type="Proteomes" id="UP001221686">
    <property type="component" value="Unassembled WGS sequence"/>
</dbReference>
<comment type="caution">
    <text evidence="2">The sequence shown here is derived from an EMBL/GenBank/DDBJ whole genome shotgun (WGS) entry which is preliminary data.</text>
</comment>
<evidence type="ECO:0000313" key="3">
    <source>
        <dbReference type="Proteomes" id="UP001221686"/>
    </source>
</evidence>